<gene>
    <name evidence="5" type="ORF">ESZ91_01320</name>
</gene>
<name>A0A4Q2K8N5_9FIRM</name>
<dbReference type="OrthoDB" id="9800565at2"/>
<protein>
    <recommendedName>
        <fullName evidence="2">Phosphoesterase</fullName>
        <ecNumber evidence="2">3.1.4.-</ecNumber>
    </recommendedName>
</protein>
<evidence type="ECO:0000256" key="1">
    <source>
        <dbReference type="ARBA" id="ARBA00008950"/>
    </source>
</evidence>
<accession>A0A4Q2K8N5</accession>
<comment type="similarity">
    <text evidence="1 2">Belongs to the metallophosphoesterase superfamily. YfcE family.</text>
</comment>
<feature type="region of interest" description="Disordered" evidence="3">
    <location>
        <begin position="1"/>
        <end position="27"/>
    </location>
</feature>
<dbReference type="Pfam" id="PF12850">
    <property type="entry name" value="Metallophos_2"/>
    <property type="match status" value="1"/>
</dbReference>
<comment type="caution">
    <text evidence="5">The sequence shown here is derived from an EMBL/GenBank/DDBJ whole genome shotgun (WGS) entry which is preliminary data.</text>
</comment>
<dbReference type="GO" id="GO:0016787">
    <property type="term" value="F:hydrolase activity"/>
    <property type="evidence" value="ECO:0007669"/>
    <property type="project" value="UniProtKB-UniRule"/>
</dbReference>
<dbReference type="InterPro" id="IPR024654">
    <property type="entry name" value="Calcineurin-like_PHP_lpxH"/>
</dbReference>
<dbReference type="GO" id="GO:0046872">
    <property type="term" value="F:metal ion binding"/>
    <property type="evidence" value="ECO:0007669"/>
    <property type="project" value="UniProtKB-KW"/>
</dbReference>
<dbReference type="AlphaFoldDB" id="A0A4Q2K8N5"/>
<dbReference type="PANTHER" id="PTHR11124">
    <property type="entry name" value="VACUOLAR SORTING PROTEIN VPS29"/>
    <property type="match status" value="1"/>
</dbReference>
<evidence type="ECO:0000256" key="3">
    <source>
        <dbReference type="SAM" id="MobiDB-lite"/>
    </source>
</evidence>
<dbReference type="Proteomes" id="UP000291269">
    <property type="component" value="Unassembled WGS sequence"/>
</dbReference>
<dbReference type="InterPro" id="IPR029052">
    <property type="entry name" value="Metallo-depent_PP-like"/>
</dbReference>
<dbReference type="Gene3D" id="3.60.21.10">
    <property type="match status" value="1"/>
</dbReference>
<sequence length="192" mass="21518">MFRDRERRGKKRCFSPRQGSARLGGKDAGRRDFMKTVVVISDTHRNVAPLSQISQVLSECDIIVHLGDMASDARELMRTYPEKTYVLAGNNDFFGGADEVVIDVEGRRIFACHGHRYGVKSGTERLVAAAKTKLCDIALYGHTHEAETREENGVLLINPGCMTRYSYKKSYCYLVVEKTKAVATLVEIPERG</sequence>
<feature type="domain" description="Calcineurin-like phosphoesterase" evidence="4">
    <location>
        <begin position="37"/>
        <end position="177"/>
    </location>
</feature>
<keyword evidence="2" id="KW-0479">Metal-binding</keyword>
<keyword evidence="6" id="KW-1185">Reference proteome</keyword>
<evidence type="ECO:0000313" key="6">
    <source>
        <dbReference type="Proteomes" id="UP000291269"/>
    </source>
</evidence>
<evidence type="ECO:0000313" key="5">
    <source>
        <dbReference type="EMBL" id="RXZ61048.1"/>
    </source>
</evidence>
<dbReference type="InterPro" id="IPR000979">
    <property type="entry name" value="Phosphodiesterase_MJ0936/Vps29"/>
</dbReference>
<dbReference type="NCBIfam" id="TIGR00040">
    <property type="entry name" value="yfcE"/>
    <property type="match status" value="1"/>
</dbReference>
<dbReference type="SUPFAM" id="SSF56300">
    <property type="entry name" value="Metallo-dependent phosphatases"/>
    <property type="match status" value="1"/>
</dbReference>
<reference evidence="5 6" key="1">
    <citation type="journal article" date="2019" name="Gut">
        <title>Antibiotics-induced monodominance of a novel gut bacterial order.</title>
        <authorList>
            <person name="Hildebrand F."/>
            <person name="Moitinho-Silva L."/>
            <person name="Blasche S."/>
            <person name="Jahn M.T."/>
            <person name="Gossmann T.I."/>
            <person name="Heuerta-Cepas J."/>
            <person name="Hercog R."/>
            <person name="Luetge M."/>
            <person name="Bahram M."/>
            <person name="Pryszlak A."/>
            <person name="Alves R.J."/>
            <person name="Waszak S.M."/>
            <person name="Zhu A."/>
            <person name="Ye L."/>
            <person name="Costea P.I."/>
            <person name="Aalvink S."/>
            <person name="Belzer C."/>
            <person name="Forslund S.K."/>
            <person name="Sunagawa S."/>
            <person name="Hentschel U."/>
            <person name="Merten C."/>
            <person name="Patil K.R."/>
            <person name="Benes V."/>
            <person name="Bork P."/>
        </authorList>
    </citation>
    <scope>NUCLEOTIDE SEQUENCE [LARGE SCALE GENOMIC DNA]</scope>
    <source>
        <strain evidence="5 6">HDS1380</strain>
    </source>
</reference>
<dbReference type="EMBL" id="SDOZ01000002">
    <property type="protein sequence ID" value="RXZ61048.1"/>
    <property type="molecule type" value="Genomic_DNA"/>
</dbReference>
<dbReference type="EC" id="3.1.4.-" evidence="2"/>
<evidence type="ECO:0000259" key="4">
    <source>
        <dbReference type="Pfam" id="PF12850"/>
    </source>
</evidence>
<evidence type="ECO:0000256" key="2">
    <source>
        <dbReference type="RuleBase" id="RU362039"/>
    </source>
</evidence>
<organism evidence="5 6">
    <name type="scientific">Candidatus Borkfalkia ceftriaxoniphila</name>
    <dbReference type="NCBI Taxonomy" id="2508949"/>
    <lineage>
        <taxon>Bacteria</taxon>
        <taxon>Bacillati</taxon>
        <taxon>Bacillota</taxon>
        <taxon>Clostridia</taxon>
        <taxon>Christensenellales</taxon>
        <taxon>Christensenellaceae</taxon>
        <taxon>Candidatus Borkfalkia</taxon>
    </lineage>
</organism>
<comment type="cofactor">
    <cofactor evidence="2">
        <name>a divalent metal cation</name>
        <dbReference type="ChEBI" id="CHEBI:60240"/>
    </cofactor>
</comment>
<proteinExistence type="inferred from homology"/>